<dbReference type="PROSITE" id="PS51687">
    <property type="entry name" value="SAM_MT_RNA_M5U"/>
    <property type="match status" value="1"/>
</dbReference>
<dbReference type="EMBL" id="NRRY01000011">
    <property type="protein sequence ID" value="MBK1618527.1"/>
    <property type="molecule type" value="Genomic_DNA"/>
</dbReference>
<feature type="binding site" evidence="9">
    <location>
        <position position="311"/>
    </location>
    <ligand>
        <name>S-adenosyl-L-methionine</name>
        <dbReference type="ChEBI" id="CHEBI:59789"/>
    </ligand>
</feature>
<dbReference type="InterPro" id="IPR030390">
    <property type="entry name" value="MeTrfase_TrmA_AS"/>
</dbReference>
<evidence type="ECO:0000256" key="7">
    <source>
        <dbReference type="ARBA" id="ARBA00023004"/>
    </source>
</evidence>
<dbReference type="GO" id="GO:0070041">
    <property type="term" value="F:rRNA (uridine-C5-)-methyltransferase activity"/>
    <property type="evidence" value="ECO:0007669"/>
    <property type="project" value="UniProtKB-UniRule"/>
</dbReference>
<gene>
    <name evidence="9" type="primary">rlmD</name>
    <name evidence="13" type="ORF">CKO42_08760</name>
</gene>
<keyword evidence="6 9" id="KW-0479">Metal-binding</keyword>
<comment type="similarity">
    <text evidence="9">Belongs to the class I-like SAM-binding methyltransferase superfamily. RNA M5U methyltransferase family. RlmD subfamily.</text>
</comment>
<feature type="active site" description="Nucleophile" evidence="9 10">
    <location>
        <position position="438"/>
    </location>
</feature>
<proteinExistence type="inferred from homology"/>
<feature type="binding site" evidence="9">
    <location>
        <position position="77"/>
    </location>
    <ligand>
        <name>[4Fe-4S] cluster</name>
        <dbReference type="ChEBI" id="CHEBI:49883"/>
    </ligand>
</feature>
<dbReference type="Pfam" id="PF05958">
    <property type="entry name" value="tRNA_U5-meth_tr"/>
    <property type="match status" value="2"/>
</dbReference>
<dbReference type="SUPFAM" id="SSF53335">
    <property type="entry name" value="S-adenosyl-L-methionine-dependent methyltransferases"/>
    <property type="match status" value="1"/>
</dbReference>
<dbReference type="EC" id="2.1.1.190" evidence="9"/>
<dbReference type="PANTHER" id="PTHR11061">
    <property type="entry name" value="RNA M5U METHYLTRANSFERASE"/>
    <property type="match status" value="1"/>
</dbReference>
<evidence type="ECO:0000259" key="12">
    <source>
        <dbReference type="PROSITE" id="PS50926"/>
    </source>
</evidence>
<dbReference type="InterPro" id="IPR030391">
    <property type="entry name" value="MeTrfase_TrmA_CS"/>
</dbReference>
<evidence type="ECO:0000256" key="11">
    <source>
        <dbReference type="PROSITE-ProRule" id="PRU10015"/>
    </source>
</evidence>
<keyword evidence="4 9" id="KW-0808">Transferase</keyword>
<feature type="binding site" evidence="9 10">
    <location>
        <position position="412"/>
    </location>
    <ligand>
        <name>S-adenosyl-L-methionine</name>
        <dbReference type="ChEBI" id="CHEBI:59789"/>
    </ligand>
</feature>
<dbReference type="AlphaFoldDB" id="A0A9X1B4E5"/>
<dbReference type="CDD" id="cd02440">
    <property type="entry name" value="AdoMet_MTases"/>
    <property type="match status" value="1"/>
</dbReference>
<organism evidence="13 14">
    <name type="scientific">Lamprobacter modestohalophilus</name>
    <dbReference type="NCBI Taxonomy" id="1064514"/>
    <lineage>
        <taxon>Bacteria</taxon>
        <taxon>Pseudomonadati</taxon>
        <taxon>Pseudomonadota</taxon>
        <taxon>Gammaproteobacteria</taxon>
        <taxon>Chromatiales</taxon>
        <taxon>Chromatiaceae</taxon>
        <taxon>Lamprobacter</taxon>
    </lineage>
</organism>
<feature type="binding site" evidence="9">
    <location>
        <position position="354"/>
    </location>
    <ligand>
        <name>S-adenosyl-L-methionine</name>
        <dbReference type="ChEBI" id="CHEBI:59789"/>
    </ligand>
</feature>
<dbReference type="PROSITE" id="PS01230">
    <property type="entry name" value="TRMA_1"/>
    <property type="match status" value="1"/>
</dbReference>
<feature type="domain" description="TRAM" evidence="12">
    <location>
        <begin position="6"/>
        <end position="64"/>
    </location>
</feature>
<dbReference type="RefSeq" id="WP_200242258.1">
    <property type="nucleotide sequence ID" value="NZ_NRRY01000011.1"/>
</dbReference>
<dbReference type="InterPro" id="IPR001566">
    <property type="entry name" value="23S_rRNA_MeTrfase_RlmD"/>
</dbReference>
<keyword evidence="2 9" id="KW-0698">rRNA processing</keyword>
<evidence type="ECO:0000256" key="4">
    <source>
        <dbReference type="ARBA" id="ARBA00022679"/>
    </source>
</evidence>
<comment type="function">
    <text evidence="9">Catalyzes the formation of 5-methyl-uridine at position 1939 (m5U1939) in 23S rRNA.</text>
</comment>
<name>A0A9X1B4E5_9GAMM</name>
<feature type="binding site" evidence="9">
    <location>
        <position position="83"/>
    </location>
    <ligand>
        <name>[4Fe-4S] cluster</name>
        <dbReference type="ChEBI" id="CHEBI:49883"/>
    </ligand>
</feature>
<reference evidence="13 14" key="1">
    <citation type="journal article" date="2020" name="Microorganisms">
        <title>Osmotic Adaptation and Compatible Solute Biosynthesis of Phototrophic Bacteria as Revealed from Genome Analyses.</title>
        <authorList>
            <person name="Imhoff J.F."/>
            <person name="Rahn T."/>
            <person name="Kunzel S."/>
            <person name="Keller A."/>
            <person name="Neulinger S.C."/>
        </authorList>
    </citation>
    <scope>NUCLEOTIDE SEQUENCE [LARGE SCALE GENOMIC DNA]</scope>
    <source>
        <strain evidence="13 14">DSM 25653</strain>
    </source>
</reference>
<feature type="binding site" evidence="9">
    <location>
        <position position="169"/>
    </location>
    <ligand>
        <name>[4Fe-4S] cluster</name>
        <dbReference type="ChEBI" id="CHEBI:49883"/>
    </ligand>
</feature>
<evidence type="ECO:0000256" key="3">
    <source>
        <dbReference type="ARBA" id="ARBA00022603"/>
    </source>
</evidence>
<dbReference type="InterPro" id="IPR012340">
    <property type="entry name" value="NA-bd_OB-fold"/>
</dbReference>
<comment type="catalytic activity">
    <reaction evidence="9">
        <text>uridine(1939) in 23S rRNA + S-adenosyl-L-methionine = 5-methyluridine(1939) in 23S rRNA + S-adenosyl-L-homocysteine + H(+)</text>
        <dbReference type="Rhea" id="RHEA:42908"/>
        <dbReference type="Rhea" id="RHEA-COMP:10278"/>
        <dbReference type="Rhea" id="RHEA-COMP:10279"/>
        <dbReference type="ChEBI" id="CHEBI:15378"/>
        <dbReference type="ChEBI" id="CHEBI:57856"/>
        <dbReference type="ChEBI" id="CHEBI:59789"/>
        <dbReference type="ChEBI" id="CHEBI:65315"/>
        <dbReference type="ChEBI" id="CHEBI:74447"/>
        <dbReference type="EC" id="2.1.1.190"/>
    </reaction>
</comment>
<feature type="binding site" evidence="9 10">
    <location>
        <position position="306"/>
    </location>
    <ligand>
        <name>S-adenosyl-L-methionine</name>
        <dbReference type="ChEBI" id="CHEBI:59789"/>
    </ligand>
</feature>
<protein>
    <recommendedName>
        <fullName evidence="9">23S rRNA (uracil(1939)-C(5))-methyltransferase RlmD</fullName>
        <ecNumber evidence="9">2.1.1.190</ecNumber>
    </recommendedName>
    <alternativeName>
        <fullName evidence="9">23S rRNA(m5U1939)-methyltransferase</fullName>
    </alternativeName>
</protein>
<evidence type="ECO:0000313" key="13">
    <source>
        <dbReference type="EMBL" id="MBK1618527.1"/>
    </source>
</evidence>
<keyword evidence="7 9" id="KW-0408">Iron</keyword>
<evidence type="ECO:0000256" key="5">
    <source>
        <dbReference type="ARBA" id="ARBA00022691"/>
    </source>
</evidence>
<dbReference type="Proteomes" id="UP001138768">
    <property type="component" value="Unassembled WGS sequence"/>
</dbReference>
<evidence type="ECO:0000256" key="1">
    <source>
        <dbReference type="ARBA" id="ARBA00022485"/>
    </source>
</evidence>
<evidence type="ECO:0000256" key="9">
    <source>
        <dbReference type="HAMAP-Rule" id="MF_01010"/>
    </source>
</evidence>
<evidence type="ECO:0000256" key="8">
    <source>
        <dbReference type="ARBA" id="ARBA00023014"/>
    </source>
</evidence>
<dbReference type="Gene3D" id="3.40.50.150">
    <property type="entry name" value="Vaccinia Virus protein VP39"/>
    <property type="match status" value="2"/>
</dbReference>
<keyword evidence="14" id="KW-1185">Reference proteome</keyword>
<accession>A0A9X1B4E5</accession>
<dbReference type="FunFam" id="2.40.50.140:FF:000097">
    <property type="entry name" value="23S rRNA (uracil(1939)-C(5))-methyltransferase RlmD"/>
    <property type="match status" value="1"/>
</dbReference>
<dbReference type="GO" id="GO:0005506">
    <property type="term" value="F:iron ion binding"/>
    <property type="evidence" value="ECO:0007669"/>
    <property type="project" value="UniProtKB-UniRule"/>
</dbReference>
<dbReference type="Pfam" id="PF01938">
    <property type="entry name" value="TRAM"/>
    <property type="match status" value="1"/>
</dbReference>
<dbReference type="NCBIfam" id="TIGR00479">
    <property type="entry name" value="rumA"/>
    <property type="match status" value="1"/>
</dbReference>
<dbReference type="GO" id="GO:0003723">
    <property type="term" value="F:RNA binding"/>
    <property type="evidence" value="ECO:0007669"/>
    <property type="project" value="InterPro"/>
</dbReference>
<dbReference type="GO" id="GO:0070475">
    <property type="term" value="P:rRNA base methylation"/>
    <property type="evidence" value="ECO:0007669"/>
    <property type="project" value="TreeGrafter"/>
</dbReference>
<dbReference type="HAMAP" id="MF_01010">
    <property type="entry name" value="23SrRNA_methyltr_RlmD"/>
    <property type="match status" value="1"/>
</dbReference>
<dbReference type="PROSITE" id="PS01231">
    <property type="entry name" value="TRMA_2"/>
    <property type="match status" value="1"/>
</dbReference>
<dbReference type="GO" id="GO:0051539">
    <property type="term" value="F:4 iron, 4 sulfur cluster binding"/>
    <property type="evidence" value="ECO:0007669"/>
    <property type="project" value="UniProtKB-KW"/>
</dbReference>
<comment type="caution">
    <text evidence="13">The sequence shown here is derived from an EMBL/GenBank/DDBJ whole genome shotgun (WGS) entry which is preliminary data.</text>
</comment>
<keyword evidence="3 9" id="KW-0489">Methyltransferase</keyword>
<feature type="binding site" evidence="9 10">
    <location>
        <position position="327"/>
    </location>
    <ligand>
        <name>S-adenosyl-L-methionine</name>
        <dbReference type="ChEBI" id="CHEBI:59789"/>
    </ligand>
</feature>
<feature type="binding site" evidence="9 10">
    <location>
        <position position="277"/>
    </location>
    <ligand>
        <name>S-adenosyl-L-methionine</name>
        <dbReference type="ChEBI" id="CHEBI:59789"/>
    </ligand>
</feature>
<evidence type="ECO:0000256" key="2">
    <source>
        <dbReference type="ARBA" id="ARBA00022552"/>
    </source>
</evidence>
<keyword evidence="5 9" id="KW-0949">S-adenosyl-L-methionine</keyword>
<evidence type="ECO:0000256" key="10">
    <source>
        <dbReference type="PROSITE-ProRule" id="PRU01024"/>
    </source>
</evidence>
<feature type="binding site" evidence="9">
    <location>
        <position position="86"/>
    </location>
    <ligand>
        <name>[4Fe-4S] cluster</name>
        <dbReference type="ChEBI" id="CHEBI:49883"/>
    </ligand>
</feature>
<dbReference type="Gene3D" id="2.40.50.1070">
    <property type="match status" value="1"/>
</dbReference>
<evidence type="ECO:0000313" key="14">
    <source>
        <dbReference type="Proteomes" id="UP001138768"/>
    </source>
</evidence>
<dbReference type="InterPro" id="IPR002792">
    <property type="entry name" value="TRAM_dom"/>
</dbReference>
<dbReference type="PROSITE" id="PS50926">
    <property type="entry name" value="TRAM"/>
    <property type="match status" value="1"/>
</dbReference>
<keyword evidence="8 9" id="KW-0411">Iron-sulfur</keyword>
<keyword evidence="1 9" id="KW-0004">4Fe-4S</keyword>
<sequence length="482" mass="52519">MSKKRKPLPSEPIEAVIESLAHDGRGIARVEGKTVFVHGALTGERVRFRLTRRLRRHDEAVVTEVLEPSAQRVEPRCAHFGVCGGCALQHMDPAAQIENKQAILADVLQRIGGLAPARWLPPLAAADAEAHWGYRRKARLGVRWVPKKGRVLVGFRERGSSFIADVQRCEVLHPAVGEHLEALARLIEGLSIRERLPQIEVAQGDGPVVLVFRVLDPPSAADCDRLLSFAAQSGFHVYLQEGGVETVRPLPGQEIELSYRLPNQGLTLAFEPNDFTQVNLELNRQMIDQALALLDPQPDERLLDLFCGLGNFTLPLARQARELVGVEGDAGLVARAQANAVRNGIENVRFYTADLYAQALPQTGAAAGAHSGARTVHQAGVQTGAQAGPHPSSLPLTAMPWLDHPFDKALLDPPRSGALEVLDWLASSGVQRILYVSCYPATLARDAAKLVGELGFRLEAAGAMDMFPHTAHLEAMALFERR</sequence>
<dbReference type="PANTHER" id="PTHR11061:SF49">
    <property type="entry name" value="23S RRNA (URACIL(1939)-C(5))-METHYLTRANSFERASE RLMD"/>
    <property type="match status" value="1"/>
</dbReference>
<dbReference type="InterPro" id="IPR029063">
    <property type="entry name" value="SAM-dependent_MTases_sf"/>
</dbReference>
<dbReference type="Gene3D" id="2.40.50.140">
    <property type="entry name" value="Nucleic acid-binding proteins"/>
    <property type="match status" value="1"/>
</dbReference>
<evidence type="ECO:0000256" key="6">
    <source>
        <dbReference type="ARBA" id="ARBA00022723"/>
    </source>
</evidence>
<feature type="active site" evidence="11">
    <location>
        <position position="438"/>
    </location>
</feature>
<dbReference type="InterPro" id="IPR010280">
    <property type="entry name" value="U5_MeTrfase_fam"/>
</dbReference>
<dbReference type="SUPFAM" id="SSF50249">
    <property type="entry name" value="Nucleic acid-binding proteins"/>
    <property type="match status" value="1"/>
</dbReference>